<accession>A0A120AGU6</accession>
<feature type="transmembrane region" description="Helical" evidence="1">
    <location>
        <begin position="71"/>
        <end position="89"/>
    </location>
</feature>
<protein>
    <submittedName>
        <fullName evidence="2">Uncharacterized protein</fullName>
    </submittedName>
</protein>
<comment type="caution">
    <text evidence="2">The sequence shown here is derived from an EMBL/GenBank/DDBJ whole genome shotgun (WGS) entry which is preliminary data.</text>
</comment>
<feature type="transmembrane region" description="Helical" evidence="1">
    <location>
        <begin position="41"/>
        <end position="64"/>
    </location>
</feature>
<evidence type="ECO:0000256" key="1">
    <source>
        <dbReference type="SAM" id="Phobius"/>
    </source>
</evidence>
<reference evidence="2 3" key="1">
    <citation type="journal article" date="2014" name="Genome Announc.">
        <title>Draft Genome Sequence of Lysobacter capsici AZ78, a Bacterium Antagonistic to Plant-Pathogenic Oomycetes.</title>
        <authorList>
            <person name="Puopolo G."/>
            <person name="Sonego P."/>
            <person name="Engelen K."/>
            <person name="Pertot I."/>
        </authorList>
    </citation>
    <scope>NUCLEOTIDE SEQUENCE [LARGE SCALE GENOMIC DNA]</scope>
    <source>
        <strain evidence="2 3">AZ78</strain>
    </source>
</reference>
<dbReference type="AlphaFoldDB" id="A0A120AGU6"/>
<name>A0A120AGU6_9GAMM</name>
<gene>
    <name evidence="2" type="ORF">AZ78_2719</name>
</gene>
<keyword evidence="3" id="KW-1185">Reference proteome</keyword>
<keyword evidence="1" id="KW-1133">Transmembrane helix</keyword>
<proteinExistence type="predicted"/>
<dbReference type="Proteomes" id="UP000023435">
    <property type="component" value="Unassembled WGS sequence"/>
</dbReference>
<keyword evidence="1" id="KW-0812">Transmembrane</keyword>
<evidence type="ECO:0000313" key="2">
    <source>
        <dbReference type="EMBL" id="KWS05168.1"/>
    </source>
</evidence>
<organism evidence="2 3">
    <name type="scientific">Lysobacter capsici AZ78</name>
    <dbReference type="NCBI Taxonomy" id="1444315"/>
    <lineage>
        <taxon>Bacteria</taxon>
        <taxon>Pseudomonadati</taxon>
        <taxon>Pseudomonadota</taxon>
        <taxon>Gammaproteobacteria</taxon>
        <taxon>Lysobacterales</taxon>
        <taxon>Lysobacteraceae</taxon>
        <taxon>Lysobacter</taxon>
    </lineage>
</organism>
<feature type="transmembrane region" description="Helical" evidence="1">
    <location>
        <begin position="95"/>
        <end position="121"/>
    </location>
</feature>
<keyword evidence="1" id="KW-0472">Membrane</keyword>
<sequence length="132" mass="14092">MVVMTMRKARLIVMLVGILLPYAARLPHGIGWLAQYTDTGIGAWLFLGAFNAIAWGAIIAISLLYKRPSSLWAPALLGFGFLAFAHYSLDLAADAQAAVALVFIPIYALVPIAIGAIVGYFMDRAARVPSAA</sequence>
<dbReference type="EMBL" id="JAJA02000001">
    <property type="protein sequence ID" value="KWS05168.1"/>
    <property type="molecule type" value="Genomic_DNA"/>
</dbReference>
<evidence type="ECO:0000313" key="3">
    <source>
        <dbReference type="Proteomes" id="UP000023435"/>
    </source>
</evidence>